<name>A0A6A6HCG9_VIRVR</name>
<sequence>MDFNNEIGMGHLNPLSQISKETAMDVVSEAHRISGDTAAPDLSDRDEVFKETEQLSEEKQLELNAERIEQLPPSGQDEDEESPEGPPRDLEALAATLSNDPLHSVFSKRQKWFIVFMVGCAGFFSPLSANIYFPALNTLTQEYHTTSSVMNLTLTSYMIFQGLAPTIFGDLADMAGRRPAYIIGFIIYVGACVGIALQNTYAGLLVLRCLQSSGSSATIALGSGVAADIATAAERGTYMGWVTTGPMIAPPLGPVLGGLLAQYLGWRSIFWFLSICAGVFLIPFSIAFPETGRNVVGNGSIPSQGWNMSLLNYLKTRKAVRGSPSNDLSRPTSRESNRLAQQSLARQRRLRFPNPLNTLKLIREKDVGMLLLYNSLIYTAFYDVIASLPFLFQQTYGFNSLQVGLCFIPFGIGCFAAPLLNGRLVDWNFRRVAARLHVAVDRHRGNSLHDFPIERTRIQVAYPLLYTGTAALLAYGWVMQMERPALAAPLVLQFLMGIALTGAFQCLSVLLVDLYPLSPSTATASNNLVRCLMGAAGTAVIIQMIEGMGRGWCFTFLAAVIFVTSPMMWALTKWGPGWREERRVRMEKEKERMVVEKDSGRNT</sequence>
<feature type="transmembrane region" description="Helical" evidence="7">
    <location>
        <begin position="490"/>
        <end position="515"/>
    </location>
</feature>
<reference evidence="9" key="1">
    <citation type="journal article" date="2020" name="Stud. Mycol.">
        <title>101 Dothideomycetes genomes: a test case for predicting lifestyles and emergence of pathogens.</title>
        <authorList>
            <person name="Haridas S."/>
            <person name="Albert R."/>
            <person name="Binder M."/>
            <person name="Bloem J."/>
            <person name="Labutti K."/>
            <person name="Salamov A."/>
            <person name="Andreopoulos B."/>
            <person name="Baker S."/>
            <person name="Barry K."/>
            <person name="Bills G."/>
            <person name="Bluhm B."/>
            <person name="Cannon C."/>
            <person name="Castanera R."/>
            <person name="Culley D."/>
            <person name="Daum C."/>
            <person name="Ezra D."/>
            <person name="Gonzalez J."/>
            <person name="Henrissat B."/>
            <person name="Kuo A."/>
            <person name="Liang C."/>
            <person name="Lipzen A."/>
            <person name="Lutzoni F."/>
            <person name="Magnuson J."/>
            <person name="Mondo S."/>
            <person name="Nolan M."/>
            <person name="Ohm R."/>
            <person name="Pangilinan J."/>
            <person name="Park H.-J."/>
            <person name="Ramirez L."/>
            <person name="Alfaro M."/>
            <person name="Sun H."/>
            <person name="Tritt A."/>
            <person name="Yoshinaga Y."/>
            <person name="Zwiers L.-H."/>
            <person name="Turgeon B."/>
            <person name="Goodwin S."/>
            <person name="Spatafora J."/>
            <person name="Crous P."/>
            <person name="Grigoriev I."/>
        </authorList>
    </citation>
    <scope>NUCLEOTIDE SEQUENCE</scope>
    <source>
        <strain evidence="9">Tuck. ex Michener</strain>
    </source>
</reference>
<dbReference type="PANTHER" id="PTHR23502">
    <property type="entry name" value="MAJOR FACILITATOR SUPERFAMILY"/>
    <property type="match status" value="1"/>
</dbReference>
<evidence type="ECO:0000256" key="5">
    <source>
        <dbReference type="ARBA" id="ARBA00023136"/>
    </source>
</evidence>
<feature type="transmembrane region" description="Helical" evidence="7">
    <location>
        <begin position="180"/>
        <end position="197"/>
    </location>
</feature>
<comment type="subcellular location">
    <subcellularLocation>
        <location evidence="1">Membrane</location>
        <topology evidence="1">Multi-pass membrane protein</topology>
    </subcellularLocation>
</comment>
<keyword evidence="2" id="KW-0813">Transport</keyword>
<feature type="transmembrane region" description="Helical" evidence="7">
    <location>
        <begin position="551"/>
        <end position="572"/>
    </location>
</feature>
<feature type="transmembrane region" description="Helical" evidence="7">
    <location>
        <begin position="269"/>
        <end position="288"/>
    </location>
</feature>
<keyword evidence="5 7" id="KW-0472">Membrane</keyword>
<dbReference type="Pfam" id="PF07690">
    <property type="entry name" value="MFS_1"/>
    <property type="match status" value="1"/>
</dbReference>
<evidence type="ECO:0000256" key="1">
    <source>
        <dbReference type="ARBA" id="ARBA00004141"/>
    </source>
</evidence>
<keyword evidence="10" id="KW-1185">Reference proteome</keyword>
<proteinExistence type="predicted"/>
<dbReference type="InterPro" id="IPR020846">
    <property type="entry name" value="MFS_dom"/>
</dbReference>
<feature type="transmembrane region" description="Helical" evidence="7">
    <location>
        <begin position="370"/>
        <end position="392"/>
    </location>
</feature>
<feature type="transmembrane region" description="Helical" evidence="7">
    <location>
        <begin position="148"/>
        <end position="168"/>
    </location>
</feature>
<feature type="compositionally biased region" description="Basic and acidic residues" evidence="6">
    <location>
        <begin position="42"/>
        <end position="69"/>
    </location>
</feature>
<organism evidence="9 10">
    <name type="scientific">Viridothelium virens</name>
    <name type="common">Speckled blister lichen</name>
    <name type="synonym">Trypethelium virens</name>
    <dbReference type="NCBI Taxonomy" id="1048519"/>
    <lineage>
        <taxon>Eukaryota</taxon>
        <taxon>Fungi</taxon>
        <taxon>Dikarya</taxon>
        <taxon>Ascomycota</taxon>
        <taxon>Pezizomycotina</taxon>
        <taxon>Dothideomycetes</taxon>
        <taxon>Dothideomycetes incertae sedis</taxon>
        <taxon>Trypetheliales</taxon>
        <taxon>Trypetheliaceae</taxon>
        <taxon>Viridothelium</taxon>
    </lineage>
</organism>
<feature type="domain" description="Major facilitator superfamily (MFS) profile" evidence="8">
    <location>
        <begin position="114"/>
        <end position="576"/>
    </location>
</feature>
<dbReference type="SUPFAM" id="SSF103473">
    <property type="entry name" value="MFS general substrate transporter"/>
    <property type="match status" value="1"/>
</dbReference>
<feature type="transmembrane region" description="Helical" evidence="7">
    <location>
        <begin position="527"/>
        <end position="545"/>
    </location>
</feature>
<evidence type="ECO:0000256" key="3">
    <source>
        <dbReference type="ARBA" id="ARBA00022692"/>
    </source>
</evidence>
<dbReference type="PROSITE" id="PS50850">
    <property type="entry name" value="MFS"/>
    <property type="match status" value="1"/>
</dbReference>
<feature type="region of interest" description="Disordered" evidence="6">
    <location>
        <begin position="32"/>
        <end position="89"/>
    </location>
</feature>
<dbReference type="AlphaFoldDB" id="A0A6A6HCG9"/>
<evidence type="ECO:0000313" key="9">
    <source>
        <dbReference type="EMBL" id="KAF2235551.1"/>
    </source>
</evidence>
<accession>A0A6A6HCG9</accession>
<gene>
    <name evidence="9" type="ORF">EV356DRAFT_566183</name>
</gene>
<feature type="transmembrane region" description="Helical" evidence="7">
    <location>
        <begin position="460"/>
        <end position="478"/>
    </location>
</feature>
<dbReference type="Gene3D" id="1.20.1720.10">
    <property type="entry name" value="Multidrug resistance protein D"/>
    <property type="match status" value="1"/>
</dbReference>
<dbReference type="InterPro" id="IPR011701">
    <property type="entry name" value="MFS"/>
</dbReference>
<evidence type="ECO:0000256" key="2">
    <source>
        <dbReference type="ARBA" id="ARBA00022448"/>
    </source>
</evidence>
<evidence type="ECO:0000256" key="7">
    <source>
        <dbReference type="SAM" id="Phobius"/>
    </source>
</evidence>
<dbReference type="Gene3D" id="1.20.1250.20">
    <property type="entry name" value="MFS general substrate transporter like domains"/>
    <property type="match status" value="1"/>
</dbReference>
<dbReference type="GO" id="GO:0005886">
    <property type="term" value="C:plasma membrane"/>
    <property type="evidence" value="ECO:0007669"/>
    <property type="project" value="TreeGrafter"/>
</dbReference>
<dbReference type="FunFam" id="1.20.1720.10:FF:000009">
    <property type="entry name" value="MFS multidrug transporter"/>
    <property type="match status" value="1"/>
</dbReference>
<protein>
    <submittedName>
        <fullName evidence="9">MFS general substrate transporter</fullName>
    </submittedName>
</protein>
<dbReference type="CDD" id="cd17323">
    <property type="entry name" value="MFS_Tpo1_MDR_like"/>
    <property type="match status" value="1"/>
</dbReference>
<dbReference type="InterPro" id="IPR036259">
    <property type="entry name" value="MFS_trans_sf"/>
</dbReference>
<evidence type="ECO:0000313" key="10">
    <source>
        <dbReference type="Proteomes" id="UP000800092"/>
    </source>
</evidence>
<evidence type="ECO:0000256" key="4">
    <source>
        <dbReference type="ARBA" id="ARBA00022989"/>
    </source>
</evidence>
<evidence type="ECO:0000259" key="8">
    <source>
        <dbReference type="PROSITE" id="PS50850"/>
    </source>
</evidence>
<dbReference type="Proteomes" id="UP000800092">
    <property type="component" value="Unassembled WGS sequence"/>
</dbReference>
<dbReference type="OrthoDB" id="2441642at2759"/>
<keyword evidence="4 7" id="KW-1133">Transmembrane helix</keyword>
<dbReference type="GO" id="GO:0022857">
    <property type="term" value="F:transmembrane transporter activity"/>
    <property type="evidence" value="ECO:0007669"/>
    <property type="project" value="InterPro"/>
</dbReference>
<feature type="transmembrane region" description="Helical" evidence="7">
    <location>
        <begin position="112"/>
        <end position="133"/>
    </location>
</feature>
<feature type="transmembrane region" description="Helical" evidence="7">
    <location>
        <begin position="398"/>
        <end position="420"/>
    </location>
</feature>
<evidence type="ECO:0000256" key="6">
    <source>
        <dbReference type="SAM" id="MobiDB-lite"/>
    </source>
</evidence>
<dbReference type="PANTHER" id="PTHR23502:SF51">
    <property type="entry name" value="QUINIDINE RESISTANCE PROTEIN 1-RELATED"/>
    <property type="match status" value="1"/>
</dbReference>
<keyword evidence="3 7" id="KW-0812">Transmembrane</keyword>
<dbReference type="EMBL" id="ML991790">
    <property type="protein sequence ID" value="KAF2235551.1"/>
    <property type="molecule type" value="Genomic_DNA"/>
</dbReference>